<evidence type="ECO:0000313" key="2">
    <source>
        <dbReference type="Proteomes" id="UP001152531"/>
    </source>
</evidence>
<gene>
    <name evidence="1" type="ORF">CLIB1444_12S00628</name>
</gene>
<organism evidence="1 2">
    <name type="scientific">[Candida] jaroonii</name>
    <dbReference type="NCBI Taxonomy" id="467808"/>
    <lineage>
        <taxon>Eukaryota</taxon>
        <taxon>Fungi</taxon>
        <taxon>Dikarya</taxon>
        <taxon>Ascomycota</taxon>
        <taxon>Saccharomycotina</taxon>
        <taxon>Pichiomycetes</taxon>
        <taxon>Debaryomycetaceae</taxon>
        <taxon>Yamadazyma</taxon>
    </lineage>
</organism>
<evidence type="ECO:0000313" key="1">
    <source>
        <dbReference type="EMBL" id="CAH6722938.1"/>
    </source>
</evidence>
<accession>A0ACA9YES1</accession>
<keyword evidence="2" id="KW-1185">Reference proteome</keyword>
<proteinExistence type="predicted"/>
<dbReference type="EMBL" id="CALSDN010000012">
    <property type="protein sequence ID" value="CAH6722938.1"/>
    <property type="molecule type" value="Genomic_DNA"/>
</dbReference>
<protein>
    <submittedName>
        <fullName evidence="1">Mitochondrial import protein 2</fullName>
    </submittedName>
</protein>
<dbReference type="Proteomes" id="UP001152531">
    <property type="component" value="Unassembled WGS sequence"/>
</dbReference>
<reference evidence="1" key="1">
    <citation type="submission" date="2022-06" db="EMBL/GenBank/DDBJ databases">
        <authorList>
            <person name="Legras J.-L."/>
            <person name="Devillers H."/>
            <person name="Grondin C."/>
        </authorList>
    </citation>
    <scope>NUCLEOTIDE SEQUENCE</scope>
    <source>
        <strain evidence="1">CLIB 1444</strain>
    </source>
</reference>
<comment type="caution">
    <text evidence="1">The sequence shown here is derived from an EMBL/GenBank/DDBJ whole genome shotgun (WGS) entry which is preliminary data.</text>
</comment>
<sequence>METEEEFSDYESEYGLSAQEQWEESMKQINGLVNWIIVPLIGKILGRRVSKIIWARIAGGL</sequence>
<name>A0ACA9YES1_9ASCO</name>